<organism evidence="4 5">
    <name type="scientific">Rhizobium mongolense</name>
    <dbReference type="NCBI Taxonomy" id="57676"/>
    <lineage>
        <taxon>Bacteria</taxon>
        <taxon>Pseudomonadati</taxon>
        <taxon>Pseudomonadota</taxon>
        <taxon>Alphaproteobacteria</taxon>
        <taxon>Hyphomicrobiales</taxon>
        <taxon>Rhizobiaceae</taxon>
        <taxon>Rhizobium/Agrobacterium group</taxon>
        <taxon>Rhizobium</taxon>
    </lineage>
</organism>
<dbReference type="PANTHER" id="PTHR30137:SF8">
    <property type="entry name" value="BLR5498 PROTEIN"/>
    <property type="match status" value="1"/>
</dbReference>
<dbReference type="Pfam" id="PF00296">
    <property type="entry name" value="Bac_luciferase"/>
    <property type="match status" value="1"/>
</dbReference>
<evidence type="ECO:0000313" key="4">
    <source>
        <dbReference type="EMBL" id="MBB4276642.1"/>
    </source>
</evidence>
<sequence length="366" mass="41097">MEFATFLLAARRGYHQSSNDVIRNSIEQAVLSEQAGFNTAWFAEHHFNNYSLVPSPLMMVAHCAALTSTIRLGTAVCVLPLYQPLRLLSEIGLADIVSSGRLELGVGSGYQQFEFERFGVNVDEAPAVFSEYLDILLKGLNQRIFEHDGQYKKIPPTAISVRTVQKPTLPIWIATTSGYSMGRAYREGHNLFVTAFHDGLDTLSTLRENIEKAAVSKGKNVTDAKISLLRCCYASDDEVEINSYLDNARFQRRLSEALLLRRQQSLDGYLLQETPTQQDLSFETMRENLPIGSVNRVIDRLLEETDILKPDQIAIQAQLGDFDQKTMLRQIELWGDKIIPAVNKSLGHGAEVTELPLGRRSDFDQK</sequence>
<dbReference type="SUPFAM" id="SSF51679">
    <property type="entry name" value="Bacterial luciferase-like"/>
    <property type="match status" value="1"/>
</dbReference>
<evidence type="ECO:0000313" key="5">
    <source>
        <dbReference type="Proteomes" id="UP000533641"/>
    </source>
</evidence>
<dbReference type="RefSeq" id="WP_183927371.1">
    <property type="nucleotide sequence ID" value="NZ_JACIGM010000009.1"/>
</dbReference>
<proteinExistence type="predicted"/>
<dbReference type="GO" id="GO:0005829">
    <property type="term" value="C:cytosol"/>
    <property type="evidence" value="ECO:0007669"/>
    <property type="project" value="TreeGrafter"/>
</dbReference>
<keyword evidence="1" id="KW-0560">Oxidoreductase</keyword>
<dbReference type="GO" id="GO:0016705">
    <property type="term" value="F:oxidoreductase activity, acting on paired donors, with incorporation or reduction of molecular oxygen"/>
    <property type="evidence" value="ECO:0007669"/>
    <property type="project" value="InterPro"/>
</dbReference>
<accession>A0A7W6RQ99</accession>
<dbReference type="InterPro" id="IPR050766">
    <property type="entry name" value="Bact_Lucif_Oxidored"/>
</dbReference>
<gene>
    <name evidence="4" type="ORF">GGE12_004439</name>
</gene>
<feature type="domain" description="Luciferase-like" evidence="3">
    <location>
        <begin position="1"/>
        <end position="303"/>
    </location>
</feature>
<protein>
    <submittedName>
        <fullName evidence="4">Alkanesulfonate monooxygenase SsuD/methylene tetrahydromethanopterin reductase-like flavin-dependent oxidoreductase (Luciferase family)</fullName>
    </submittedName>
</protein>
<dbReference type="GO" id="GO:0004497">
    <property type="term" value="F:monooxygenase activity"/>
    <property type="evidence" value="ECO:0007669"/>
    <property type="project" value="UniProtKB-KW"/>
</dbReference>
<dbReference type="AlphaFoldDB" id="A0A7W6RQ99"/>
<dbReference type="EMBL" id="JACIGM010000009">
    <property type="protein sequence ID" value="MBB4276642.1"/>
    <property type="molecule type" value="Genomic_DNA"/>
</dbReference>
<dbReference type="InterPro" id="IPR036661">
    <property type="entry name" value="Luciferase-like_sf"/>
</dbReference>
<dbReference type="Gene3D" id="3.20.20.30">
    <property type="entry name" value="Luciferase-like domain"/>
    <property type="match status" value="1"/>
</dbReference>
<dbReference type="Proteomes" id="UP000533641">
    <property type="component" value="Unassembled WGS sequence"/>
</dbReference>
<dbReference type="InterPro" id="IPR011251">
    <property type="entry name" value="Luciferase-like_dom"/>
</dbReference>
<dbReference type="PANTHER" id="PTHR30137">
    <property type="entry name" value="LUCIFERASE-LIKE MONOOXYGENASE"/>
    <property type="match status" value="1"/>
</dbReference>
<evidence type="ECO:0000256" key="1">
    <source>
        <dbReference type="ARBA" id="ARBA00023002"/>
    </source>
</evidence>
<reference evidence="4 5" key="1">
    <citation type="submission" date="2020-08" db="EMBL/GenBank/DDBJ databases">
        <title>Genomic Encyclopedia of Type Strains, Phase IV (KMG-V): Genome sequencing to study the core and pangenomes of soil and plant-associated prokaryotes.</title>
        <authorList>
            <person name="Whitman W."/>
        </authorList>
    </citation>
    <scope>NUCLEOTIDE SEQUENCE [LARGE SCALE GENOMIC DNA]</scope>
    <source>
        <strain evidence="4 5">SEMIA 402</strain>
    </source>
</reference>
<keyword evidence="2 4" id="KW-0503">Monooxygenase</keyword>
<comment type="caution">
    <text evidence="4">The sequence shown here is derived from an EMBL/GenBank/DDBJ whole genome shotgun (WGS) entry which is preliminary data.</text>
</comment>
<name>A0A7W6RQ99_9HYPH</name>
<evidence type="ECO:0000259" key="3">
    <source>
        <dbReference type="Pfam" id="PF00296"/>
    </source>
</evidence>
<evidence type="ECO:0000256" key="2">
    <source>
        <dbReference type="ARBA" id="ARBA00023033"/>
    </source>
</evidence>